<keyword evidence="2" id="KW-1185">Reference proteome</keyword>
<dbReference type="EMBL" id="BMAV01003951">
    <property type="protein sequence ID" value="GFY43940.1"/>
    <property type="molecule type" value="Genomic_DNA"/>
</dbReference>
<sequence length="86" mass="9590">MITENINVADGLANGALDKLTHIEFDDNSRALEVWLLFPNGVGVKDRGKLAGYVNQKEIGREMVPINRRSATVPVYRSKSIHAQRN</sequence>
<dbReference type="AlphaFoldDB" id="A0A8X6WZ65"/>
<evidence type="ECO:0000313" key="2">
    <source>
        <dbReference type="Proteomes" id="UP000886998"/>
    </source>
</evidence>
<dbReference type="OrthoDB" id="6141723at2759"/>
<comment type="caution">
    <text evidence="1">The sequence shown here is derived from an EMBL/GenBank/DDBJ whole genome shotgun (WGS) entry which is preliminary data.</text>
</comment>
<protein>
    <submittedName>
        <fullName evidence="1">Uncharacterized protein</fullName>
    </submittedName>
</protein>
<name>A0A8X6WZ65_9ARAC</name>
<dbReference type="Proteomes" id="UP000886998">
    <property type="component" value="Unassembled WGS sequence"/>
</dbReference>
<accession>A0A8X6WZ65</accession>
<organism evidence="1 2">
    <name type="scientific">Trichonephila inaurata madagascariensis</name>
    <dbReference type="NCBI Taxonomy" id="2747483"/>
    <lineage>
        <taxon>Eukaryota</taxon>
        <taxon>Metazoa</taxon>
        <taxon>Ecdysozoa</taxon>
        <taxon>Arthropoda</taxon>
        <taxon>Chelicerata</taxon>
        <taxon>Arachnida</taxon>
        <taxon>Araneae</taxon>
        <taxon>Araneomorphae</taxon>
        <taxon>Entelegynae</taxon>
        <taxon>Araneoidea</taxon>
        <taxon>Nephilidae</taxon>
        <taxon>Trichonephila</taxon>
        <taxon>Trichonephila inaurata</taxon>
    </lineage>
</organism>
<gene>
    <name evidence="1" type="ORF">TNIN_462361</name>
</gene>
<evidence type="ECO:0000313" key="1">
    <source>
        <dbReference type="EMBL" id="GFY43940.1"/>
    </source>
</evidence>
<proteinExistence type="predicted"/>
<reference evidence="1" key="1">
    <citation type="submission" date="2020-08" db="EMBL/GenBank/DDBJ databases">
        <title>Multicomponent nature underlies the extraordinary mechanical properties of spider dragline silk.</title>
        <authorList>
            <person name="Kono N."/>
            <person name="Nakamura H."/>
            <person name="Mori M."/>
            <person name="Yoshida Y."/>
            <person name="Ohtoshi R."/>
            <person name="Malay A.D."/>
            <person name="Moran D.A.P."/>
            <person name="Tomita M."/>
            <person name="Numata K."/>
            <person name="Arakawa K."/>
        </authorList>
    </citation>
    <scope>NUCLEOTIDE SEQUENCE</scope>
</reference>